<dbReference type="EnsemblMetazoa" id="CapteT114612">
    <property type="protein sequence ID" value="CapteP114612"/>
    <property type="gene ID" value="CapteG114612"/>
</dbReference>
<dbReference type="EMBL" id="KB295566">
    <property type="protein sequence ID" value="ELU13017.1"/>
    <property type="molecule type" value="Genomic_DNA"/>
</dbReference>
<feature type="non-terminal residue" evidence="2">
    <location>
        <position position="1"/>
    </location>
</feature>
<dbReference type="PANTHER" id="PTHR22803">
    <property type="entry name" value="MANNOSE, PHOSPHOLIPASE, LECTIN RECEPTOR RELATED"/>
    <property type="match status" value="1"/>
</dbReference>
<proteinExistence type="predicted"/>
<dbReference type="PROSITE" id="PS50041">
    <property type="entry name" value="C_TYPE_LECTIN_2"/>
    <property type="match status" value="1"/>
</dbReference>
<evidence type="ECO:0000259" key="1">
    <source>
        <dbReference type="PROSITE" id="PS50041"/>
    </source>
</evidence>
<reference evidence="2 4" key="2">
    <citation type="journal article" date="2013" name="Nature">
        <title>Insights into bilaterian evolution from three spiralian genomes.</title>
        <authorList>
            <person name="Simakov O."/>
            <person name="Marletaz F."/>
            <person name="Cho S.J."/>
            <person name="Edsinger-Gonzales E."/>
            <person name="Havlak P."/>
            <person name="Hellsten U."/>
            <person name="Kuo D.H."/>
            <person name="Larsson T."/>
            <person name="Lv J."/>
            <person name="Arendt D."/>
            <person name="Savage R."/>
            <person name="Osoegawa K."/>
            <person name="de Jong P."/>
            <person name="Grimwood J."/>
            <person name="Chapman J.A."/>
            <person name="Shapiro H."/>
            <person name="Aerts A."/>
            <person name="Otillar R.P."/>
            <person name="Terry A.Y."/>
            <person name="Boore J.L."/>
            <person name="Grigoriev I.V."/>
            <person name="Lindberg D.R."/>
            <person name="Seaver E.C."/>
            <person name="Weisblat D.A."/>
            <person name="Putnam N.H."/>
            <person name="Rokhsar D.S."/>
        </authorList>
    </citation>
    <scope>NUCLEOTIDE SEQUENCE</scope>
    <source>
        <strain evidence="2 4">I ESC-2004</strain>
    </source>
</reference>
<organism evidence="2">
    <name type="scientific">Capitella teleta</name>
    <name type="common">Polychaete worm</name>
    <dbReference type="NCBI Taxonomy" id="283909"/>
    <lineage>
        <taxon>Eukaryota</taxon>
        <taxon>Metazoa</taxon>
        <taxon>Spiralia</taxon>
        <taxon>Lophotrochozoa</taxon>
        <taxon>Annelida</taxon>
        <taxon>Polychaeta</taxon>
        <taxon>Sedentaria</taxon>
        <taxon>Scolecida</taxon>
        <taxon>Capitellidae</taxon>
        <taxon>Capitella</taxon>
    </lineage>
</organism>
<dbReference type="EMBL" id="AMQN01005272">
    <property type="status" value="NOT_ANNOTATED_CDS"/>
    <property type="molecule type" value="Genomic_DNA"/>
</dbReference>
<dbReference type="FunCoup" id="R7V3G5">
    <property type="interactions" value="10"/>
</dbReference>
<dbReference type="InterPro" id="IPR050111">
    <property type="entry name" value="C-type_lectin/snaclec_domain"/>
</dbReference>
<dbReference type="Gene3D" id="3.10.100.10">
    <property type="entry name" value="Mannose-Binding Protein A, subunit A"/>
    <property type="match status" value="1"/>
</dbReference>
<gene>
    <name evidence="2" type="ORF">CAPTEDRAFT_114612</name>
</gene>
<evidence type="ECO:0000313" key="4">
    <source>
        <dbReference type="Proteomes" id="UP000014760"/>
    </source>
</evidence>
<reference evidence="4" key="1">
    <citation type="submission" date="2012-12" db="EMBL/GenBank/DDBJ databases">
        <authorList>
            <person name="Hellsten U."/>
            <person name="Grimwood J."/>
            <person name="Chapman J.A."/>
            <person name="Shapiro H."/>
            <person name="Aerts A."/>
            <person name="Otillar R.P."/>
            <person name="Terry A.Y."/>
            <person name="Boore J.L."/>
            <person name="Simakov O."/>
            <person name="Marletaz F."/>
            <person name="Cho S.-J."/>
            <person name="Edsinger-Gonzales E."/>
            <person name="Havlak P."/>
            <person name="Kuo D.-H."/>
            <person name="Larsson T."/>
            <person name="Lv J."/>
            <person name="Arendt D."/>
            <person name="Savage R."/>
            <person name="Osoegawa K."/>
            <person name="de Jong P."/>
            <person name="Lindberg D.R."/>
            <person name="Seaver E.C."/>
            <person name="Weisblat D.A."/>
            <person name="Putnam N.H."/>
            <person name="Grigoriev I.V."/>
            <person name="Rokhsar D.S."/>
        </authorList>
    </citation>
    <scope>NUCLEOTIDE SEQUENCE</scope>
    <source>
        <strain evidence="4">I ESC-2004</strain>
    </source>
</reference>
<evidence type="ECO:0000313" key="3">
    <source>
        <dbReference type="EnsemblMetazoa" id="CapteP114612"/>
    </source>
</evidence>
<dbReference type="InterPro" id="IPR016186">
    <property type="entry name" value="C-type_lectin-like/link_sf"/>
</dbReference>
<dbReference type="InterPro" id="IPR016187">
    <property type="entry name" value="CTDL_fold"/>
</dbReference>
<protein>
    <recommendedName>
        <fullName evidence="1">C-type lectin domain-containing protein</fullName>
    </recommendedName>
</protein>
<dbReference type="STRING" id="283909.R7V3G5"/>
<dbReference type="OMA" id="YWTSAND"/>
<dbReference type="HOGENOM" id="CLU_049894_10_0_1"/>
<evidence type="ECO:0000313" key="2">
    <source>
        <dbReference type="EMBL" id="ELU13017.1"/>
    </source>
</evidence>
<dbReference type="Proteomes" id="UP000014760">
    <property type="component" value="Unassembled WGS sequence"/>
</dbReference>
<accession>R7V3G5</accession>
<sequence length="122" mass="14013">CYTFNTSPRSWPLAQAQCRAMGGHLVAMETEDEYNFVRQSLQNTPYVRHSWWTSATDMDREGSWVWAAADDRSMNTFGFWIENEPNDFGGEHCGILDQAHSFAMNDKNCSLKLPFICENTYG</sequence>
<name>R7V3G5_CAPTE</name>
<dbReference type="CDD" id="cd00037">
    <property type="entry name" value="CLECT"/>
    <property type="match status" value="1"/>
</dbReference>
<dbReference type="OrthoDB" id="6059155at2759"/>
<feature type="domain" description="C-type lectin" evidence="1">
    <location>
        <begin position="1"/>
        <end position="118"/>
    </location>
</feature>
<dbReference type="Pfam" id="PF00059">
    <property type="entry name" value="Lectin_C"/>
    <property type="match status" value="1"/>
</dbReference>
<keyword evidence="4" id="KW-1185">Reference proteome</keyword>
<dbReference type="InterPro" id="IPR001304">
    <property type="entry name" value="C-type_lectin-like"/>
</dbReference>
<dbReference type="SMART" id="SM00034">
    <property type="entry name" value="CLECT"/>
    <property type="match status" value="1"/>
</dbReference>
<reference evidence="3" key="3">
    <citation type="submission" date="2015-06" db="UniProtKB">
        <authorList>
            <consortium name="EnsemblMetazoa"/>
        </authorList>
    </citation>
    <scope>IDENTIFICATION</scope>
</reference>
<dbReference type="AlphaFoldDB" id="R7V3G5"/>
<dbReference type="SUPFAM" id="SSF56436">
    <property type="entry name" value="C-type lectin-like"/>
    <property type="match status" value="1"/>
</dbReference>